<evidence type="ECO:0000313" key="2">
    <source>
        <dbReference type="Proteomes" id="UP001230649"/>
    </source>
</evidence>
<name>A0ACC2VVH6_9TREE</name>
<accession>A0ACC2VVH6</accession>
<sequence>MLVATAAFGAGIDVATVDVVIHAGSPRSMVDFAQESGRAGREGVWGLSIVFRSMAAPGNGPDDNTGQSEMRAWLDTKGPSSCRRTGLTEYLDGTPMNCARVPRAELCDTCRATGVRGTSIKAQLMRAISRRQFVKSHPISTDTVATPLTEPGSGVLEGHDVPFAVPQTPVPKLLAKRANESGGESGGVDGVAKRRAFFSSMSTPSLVSSSSSQSAMSSPAVSAHAVASYADRILPLANRLVSMSGVCFLCLGAGCLALCKAQRCATESLVVEGTKGTVFDAVNQLGDAVKFKLQRLEHCGFCYLPAGEQANGFHPGGKHGKCLVFKMMVPKALVYGSKSWVRRVSASGRIMDSEDPAWLRDVMGAWRMLPEPSVVNFGTMLLSKCETGETWLMRVFYNMLRQALSV</sequence>
<comment type="caution">
    <text evidence="1">The sequence shown here is derived from an EMBL/GenBank/DDBJ whole genome shotgun (WGS) entry which is preliminary data.</text>
</comment>
<reference evidence="1" key="1">
    <citation type="submission" date="2023-04" db="EMBL/GenBank/DDBJ databases">
        <title>Draft Genome sequencing of Naganishia species isolated from polar environments using Oxford Nanopore Technology.</title>
        <authorList>
            <person name="Leo P."/>
            <person name="Venkateswaran K."/>
        </authorList>
    </citation>
    <scope>NUCLEOTIDE SEQUENCE</scope>
    <source>
        <strain evidence="1">MNA-CCFEE 5262</strain>
    </source>
</reference>
<dbReference type="EMBL" id="JASBWS010000061">
    <property type="protein sequence ID" value="KAJ9102897.1"/>
    <property type="molecule type" value="Genomic_DNA"/>
</dbReference>
<keyword evidence="2" id="KW-1185">Reference proteome</keyword>
<dbReference type="Proteomes" id="UP001230649">
    <property type="component" value="Unassembled WGS sequence"/>
</dbReference>
<organism evidence="1 2">
    <name type="scientific">Naganishia adeliensis</name>
    <dbReference type="NCBI Taxonomy" id="92952"/>
    <lineage>
        <taxon>Eukaryota</taxon>
        <taxon>Fungi</taxon>
        <taxon>Dikarya</taxon>
        <taxon>Basidiomycota</taxon>
        <taxon>Agaricomycotina</taxon>
        <taxon>Tremellomycetes</taxon>
        <taxon>Filobasidiales</taxon>
        <taxon>Filobasidiaceae</taxon>
        <taxon>Naganishia</taxon>
    </lineage>
</organism>
<gene>
    <name evidence="1" type="ORF">QFC20_004863</name>
</gene>
<evidence type="ECO:0000313" key="1">
    <source>
        <dbReference type="EMBL" id="KAJ9102897.1"/>
    </source>
</evidence>
<protein>
    <submittedName>
        <fullName evidence="1">Uncharacterized protein</fullName>
    </submittedName>
</protein>
<proteinExistence type="predicted"/>